<proteinExistence type="predicted"/>
<evidence type="ECO:0000256" key="2">
    <source>
        <dbReference type="ARBA" id="ARBA00022840"/>
    </source>
</evidence>
<dbReference type="InterPro" id="IPR003593">
    <property type="entry name" value="AAA+_ATPase"/>
</dbReference>
<dbReference type="Pfam" id="PF13191">
    <property type="entry name" value="AAA_16"/>
    <property type="match status" value="1"/>
</dbReference>
<dbReference type="SUPFAM" id="SSF48452">
    <property type="entry name" value="TPR-like"/>
    <property type="match status" value="2"/>
</dbReference>
<sequence length="949" mass="104130">MVVRAVQPESLSTDYDPIGHTVNLASRLEAIAEPGWTLVSESTHRLTKDYFRYADEGAVLLKGMDETVRVHRLLGPGPVGSRFGVARGRGLEPFIGRGEPLERLCARFGDACAGAGNMVGIFGEPGIGKTRLIHEFKRRIDRPCRVLDVSLSAYDRGMTYHCVASLLRQLLDIAGGDDQAAIERKLRQVWYRNESRQAGLSAPVLGLLGIGSGDAGGRPFEADTGVLRSRVEVAMEQVLESVTQTRPVVLMVDDVQWADYESLELLMKLSARLQGRRILVILGARIGIMEDIRARAICEPIVLRPFARLESKALLDCILGTGPGLAQIKSQIISRASGNPLFLEEVVQSLIEQGVLRGDRGALGLASTHGDLAIPATVQSILSARIDALEPRDKSLLQLMAIIGRDVPVGLLIRVAETEEAELRRQLDRLARNAFIVEKPAFPELEYGLRHPLISQVAVESLLKEQRTSLHLRVGSAFETFYASQLNDQSPALAFHFLAGADAPRALTYLYMAAKRAQQGGLHADAIDYVEKALEVLEGLEKSVENLELELRLLLLSGTAWMAQKGFSAPELEVVYDRALWLARHLDDPESLFKVVFGLRLYHFGSGRLGRARDLAQELVEMAQRAGDNAFLMEARLALGGTLFPMGQLREAKVALDEAVAIHACRPAAGHSLQFGMDPGVTGLALVARVLWYQGYPEQATERAREAVCLARSLDSPYEQAFALVFAAEVHANCGDDATAIELLSEAIALSGEMGFRQWLTRAHIMHGWCQARSLAPEAGRSEAFEWIERYRESGIKSWLALYCSYKSAMLAAIPAHAEALSVNAEGIEVARKNGEYLCLPELLSIRASIFSAMKGAAGQAEMAECLDEAMRIAETLGARALQLRVALERCRLFGSGEERSANRRTLLNIYRSFSEGNGTRDLERARLLLARPQEGEKKSRPGQSNQTC</sequence>
<dbReference type="Gene3D" id="3.40.50.300">
    <property type="entry name" value="P-loop containing nucleotide triphosphate hydrolases"/>
    <property type="match status" value="1"/>
</dbReference>
<dbReference type="SMART" id="SM00382">
    <property type="entry name" value="AAA"/>
    <property type="match status" value="1"/>
</dbReference>
<feature type="coiled-coil region" evidence="3">
    <location>
        <begin position="530"/>
        <end position="557"/>
    </location>
</feature>
<reference evidence="6" key="1">
    <citation type="journal article" date="2019" name="Int. J. Syst. Evol. Microbiol.">
        <title>The Global Catalogue of Microorganisms (GCM) 10K type strain sequencing project: providing services to taxonomists for standard genome sequencing and annotation.</title>
        <authorList>
            <consortium name="The Broad Institute Genomics Platform"/>
            <consortium name="The Broad Institute Genome Sequencing Center for Infectious Disease"/>
            <person name="Wu L."/>
            <person name="Ma J."/>
        </authorList>
    </citation>
    <scope>NUCLEOTIDE SEQUENCE [LARGE SCALE GENOMIC DNA]</scope>
    <source>
        <strain evidence="6">NBRC 111756</strain>
    </source>
</reference>
<evidence type="ECO:0000259" key="4">
    <source>
        <dbReference type="SMART" id="SM00382"/>
    </source>
</evidence>
<evidence type="ECO:0000313" key="5">
    <source>
        <dbReference type="EMBL" id="MFC6669995.1"/>
    </source>
</evidence>
<dbReference type="SUPFAM" id="SSF55073">
    <property type="entry name" value="Nucleotide cyclase"/>
    <property type="match status" value="1"/>
</dbReference>
<name>A0ABW1ZXT7_9GAMM</name>
<dbReference type="PANTHER" id="PTHR16305:SF28">
    <property type="entry name" value="GUANYLATE CYCLASE DOMAIN-CONTAINING PROTEIN"/>
    <property type="match status" value="1"/>
</dbReference>
<dbReference type="GO" id="GO:0005524">
    <property type="term" value="F:ATP binding"/>
    <property type="evidence" value="ECO:0007669"/>
    <property type="project" value="UniProtKB-KW"/>
</dbReference>
<organism evidence="5 6">
    <name type="scientific">Marinobacterium aestuariivivens</name>
    <dbReference type="NCBI Taxonomy" id="1698799"/>
    <lineage>
        <taxon>Bacteria</taxon>
        <taxon>Pseudomonadati</taxon>
        <taxon>Pseudomonadota</taxon>
        <taxon>Gammaproteobacteria</taxon>
        <taxon>Oceanospirillales</taxon>
        <taxon>Oceanospirillaceae</taxon>
        <taxon>Marinobacterium</taxon>
    </lineage>
</organism>
<evidence type="ECO:0000256" key="3">
    <source>
        <dbReference type="SAM" id="Coils"/>
    </source>
</evidence>
<dbReference type="InterPro" id="IPR029787">
    <property type="entry name" value="Nucleotide_cyclase"/>
</dbReference>
<comment type="caution">
    <text evidence="5">The sequence shown here is derived from an EMBL/GenBank/DDBJ whole genome shotgun (WGS) entry which is preliminary data.</text>
</comment>
<keyword evidence="1" id="KW-0547">Nucleotide-binding</keyword>
<dbReference type="Gene3D" id="1.25.40.10">
    <property type="entry name" value="Tetratricopeptide repeat domain"/>
    <property type="match status" value="2"/>
</dbReference>
<dbReference type="InterPro" id="IPR011990">
    <property type="entry name" value="TPR-like_helical_dom_sf"/>
</dbReference>
<dbReference type="InterPro" id="IPR027417">
    <property type="entry name" value="P-loop_NTPase"/>
</dbReference>
<gene>
    <name evidence="5" type="ORF">ACFQDL_07775</name>
</gene>
<evidence type="ECO:0000256" key="1">
    <source>
        <dbReference type="ARBA" id="ARBA00022741"/>
    </source>
</evidence>
<dbReference type="SUPFAM" id="SSF52540">
    <property type="entry name" value="P-loop containing nucleoside triphosphate hydrolases"/>
    <property type="match status" value="1"/>
</dbReference>
<dbReference type="InterPro" id="IPR001054">
    <property type="entry name" value="A/G_cyclase"/>
</dbReference>
<dbReference type="PANTHER" id="PTHR16305">
    <property type="entry name" value="TESTICULAR SOLUBLE ADENYLYL CYCLASE"/>
    <property type="match status" value="1"/>
</dbReference>
<accession>A0ABW1ZXT7</accession>
<keyword evidence="2 5" id="KW-0067">ATP-binding</keyword>
<dbReference type="InterPro" id="IPR041664">
    <property type="entry name" value="AAA_16"/>
</dbReference>
<dbReference type="Gene3D" id="3.30.70.1230">
    <property type="entry name" value="Nucleotide cyclase"/>
    <property type="match status" value="1"/>
</dbReference>
<dbReference type="Proteomes" id="UP001596422">
    <property type="component" value="Unassembled WGS sequence"/>
</dbReference>
<protein>
    <submittedName>
        <fullName evidence="5">ATP-binding protein</fullName>
    </submittedName>
</protein>
<feature type="domain" description="AAA+ ATPase" evidence="4">
    <location>
        <begin position="115"/>
        <end position="307"/>
    </location>
</feature>
<dbReference type="RefSeq" id="WP_379908513.1">
    <property type="nucleotide sequence ID" value="NZ_JBHSWE010000001.1"/>
</dbReference>
<dbReference type="EMBL" id="JBHSWE010000001">
    <property type="protein sequence ID" value="MFC6669995.1"/>
    <property type="molecule type" value="Genomic_DNA"/>
</dbReference>
<keyword evidence="3" id="KW-0175">Coiled coil</keyword>
<evidence type="ECO:0000313" key="6">
    <source>
        <dbReference type="Proteomes" id="UP001596422"/>
    </source>
</evidence>
<dbReference type="Pfam" id="PF00211">
    <property type="entry name" value="Guanylate_cyc"/>
    <property type="match status" value="1"/>
</dbReference>
<dbReference type="CDD" id="cd07302">
    <property type="entry name" value="CHD"/>
    <property type="match status" value="1"/>
</dbReference>
<keyword evidence="6" id="KW-1185">Reference proteome</keyword>